<evidence type="ECO:0000313" key="3">
    <source>
        <dbReference type="Proteomes" id="UP001292094"/>
    </source>
</evidence>
<dbReference type="EMBL" id="JAWZYT010005555">
    <property type="protein sequence ID" value="KAK4290240.1"/>
    <property type="molecule type" value="Genomic_DNA"/>
</dbReference>
<evidence type="ECO:0000256" key="1">
    <source>
        <dbReference type="SAM" id="MobiDB-lite"/>
    </source>
</evidence>
<feature type="compositionally biased region" description="Low complexity" evidence="1">
    <location>
        <begin position="65"/>
        <end position="83"/>
    </location>
</feature>
<protein>
    <submittedName>
        <fullName evidence="2">Uncharacterized protein</fullName>
    </submittedName>
</protein>
<proteinExistence type="predicted"/>
<dbReference type="Proteomes" id="UP001292094">
    <property type="component" value="Unassembled WGS sequence"/>
</dbReference>
<dbReference type="AlphaFoldDB" id="A0AAE1TNZ3"/>
<reference evidence="2" key="1">
    <citation type="submission" date="2023-11" db="EMBL/GenBank/DDBJ databases">
        <title>Genome assemblies of two species of porcelain crab, Petrolisthes cinctipes and Petrolisthes manimaculis (Anomura: Porcellanidae).</title>
        <authorList>
            <person name="Angst P."/>
        </authorList>
    </citation>
    <scope>NUCLEOTIDE SEQUENCE</scope>
    <source>
        <strain evidence="2">PB745_02</strain>
        <tissue evidence="2">Gill</tissue>
    </source>
</reference>
<organism evidence="2 3">
    <name type="scientific">Petrolisthes manimaculis</name>
    <dbReference type="NCBI Taxonomy" id="1843537"/>
    <lineage>
        <taxon>Eukaryota</taxon>
        <taxon>Metazoa</taxon>
        <taxon>Ecdysozoa</taxon>
        <taxon>Arthropoda</taxon>
        <taxon>Crustacea</taxon>
        <taxon>Multicrustacea</taxon>
        <taxon>Malacostraca</taxon>
        <taxon>Eumalacostraca</taxon>
        <taxon>Eucarida</taxon>
        <taxon>Decapoda</taxon>
        <taxon>Pleocyemata</taxon>
        <taxon>Anomura</taxon>
        <taxon>Galatheoidea</taxon>
        <taxon>Porcellanidae</taxon>
        <taxon>Petrolisthes</taxon>
    </lineage>
</organism>
<feature type="compositionally biased region" description="Polar residues" evidence="1">
    <location>
        <begin position="19"/>
        <end position="28"/>
    </location>
</feature>
<evidence type="ECO:0000313" key="2">
    <source>
        <dbReference type="EMBL" id="KAK4290240.1"/>
    </source>
</evidence>
<keyword evidence="3" id="KW-1185">Reference proteome</keyword>
<name>A0AAE1TNZ3_9EUCA</name>
<gene>
    <name evidence="2" type="ORF">Pmani_036849</name>
</gene>
<comment type="caution">
    <text evidence="2">The sequence shown here is derived from an EMBL/GenBank/DDBJ whole genome shotgun (WGS) entry which is preliminary data.</text>
</comment>
<feature type="compositionally biased region" description="Low complexity" evidence="1">
    <location>
        <begin position="32"/>
        <end position="56"/>
    </location>
</feature>
<accession>A0AAE1TNZ3</accession>
<feature type="region of interest" description="Disordered" evidence="1">
    <location>
        <begin position="1"/>
        <end position="92"/>
    </location>
</feature>
<sequence>MDIGIDRRLRHREAAVTPPHQNTTNTLHYHTKIPPTHYTITPPHQQTTTQNHTKISPTHHDTTPHHNTTSTPPHHTTTPLPSSSHRRASDNN</sequence>